<sequence length="414" mass="44925">MSSWTIGFRDKEEKVFLRKGVFMKFFSMKLLALLSVAMVVYSAPAISANVPAIAASFPEVDAVYIGLLTTIPSLFLLLGIFTTSMIEKRIGKKYTMVTGLVIVAVFGTLPAWYQGSFPVLFLSRGILGFGIGLFNRLAIQMISLLFQNEPQKKAKALGLESAVGGLGGIFMTLLVGQLVKISWEMSFLVYGFALISLFFVQLFIPNETQAVTNETLLANVTVSKERKQRSFVLGVLLFLIVVLFINYNLQITPLLLEKGIGDATEGSNMIAAIATGAFIAGNAFGLIYSRLHRWLLPIAALLAGSSIYLTYPLQTVGLLLGCSLLLGFAFRSIMPFFTHLLTTGGEAEAKFGTIVSIVAYNLGVTLAPYASRLLILVSGNETAGMQMILSGGMLCLIGMIALLGNKFFLYFERG</sequence>
<evidence type="ECO:0000313" key="9">
    <source>
        <dbReference type="EMBL" id="EGC70028.1"/>
    </source>
</evidence>
<dbReference type="AlphaFoldDB" id="F0EIX8"/>
<dbReference type="GO" id="GO:0022857">
    <property type="term" value="F:transmembrane transporter activity"/>
    <property type="evidence" value="ECO:0007669"/>
    <property type="project" value="InterPro"/>
</dbReference>
<evidence type="ECO:0000256" key="7">
    <source>
        <dbReference type="SAM" id="Phobius"/>
    </source>
</evidence>
<comment type="caution">
    <text evidence="9">The sequence shown here is derived from an EMBL/GenBank/DDBJ whole genome shotgun (WGS) entry which is preliminary data.</text>
</comment>
<protein>
    <submittedName>
        <fullName evidence="9">Transporter, major facilitator family protein</fullName>
    </submittedName>
</protein>
<feature type="domain" description="Major facilitator superfamily (MFS) profile" evidence="8">
    <location>
        <begin position="28"/>
        <end position="414"/>
    </location>
</feature>
<accession>F0EIX8</accession>
<evidence type="ECO:0000259" key="8">
    <source>
        <dbReference type="PROSITE" id="PS50850"/>
    </source>
</evidence>
<feature type="transmembrane region" description="Helical" evidence="7">
    <location>
        <begin position="349"/>
        <end position="371"/>
    </location>
</feature>
<proteinExistence type="predicted"/>
<dbReference type="PANTHER" id="PTHR43124:SF3">
    <property type="entry name" value="CHLORAMPHENICOL EFFLUX PUMP RV0191"/>
    <property type="match status" value="1"/>
</dbReference>
<feature type="transmembrane region" description="Helical" evidence="7">
    <location>
        <begin position="383"/>
        <end position="403"/>
    </location>
</feature>
<dbReference type="InterPro" id="IPR050189">
    <property type="entry name" value="MFS_Efflux_Transporters"/>
</dbReference>
<feature type="transmembrane region" description="Helical" evidence="7">
    <location>
        <begin position="269"/>
        <end position="287"/>
    </location>
</feature>
<organism evidence="9 10">
    <name type="scientific">Enterococcus casseliflavus ATCC 12755</name>
    <dbReference type="NCBI Taxonomy" id="888066"/>
    <lineage>
        <taxon>Bacteria</taxon>
        <taxon>Bacillati</taxon>
        <taxon>Bacillota</taxon>
        <taxon>Bacilli</taxon>
        <taxon>Lactobacillales</taxon>
        <taxon>Enterococcaceae</taxon>
        <taxon>Enterococcus</taxon>
    </lineage>
</organism>
<dbReference type="InterPro" id="IPR011701">
    <property type="entry name" value="MFS"/>
</dbReference>
<evidence type="ECO:0000256" key="3">
    <source>
        <dbReference type="ARBA" id="ARBA00022475"/>
    </source>
</evidence>
<feature type="transmembrane region" description="Helical" evidence="7">
    <location>
        <begin position="94"/>
        <end position="113"/>
    </location>
</feature>
<feature type="transmembrane region" description="Helical" evidence="7">
    <location>
        <begin position="185"/>
        <end position="204"/>
    </location>
</feature>
<dbReference type="InterPro" id="IPR036259">
    <property type="entry name" value="MFS_trans_sf"/>
</dbReference>
<dbReference type="GO" id="GO:0005886">
    <property type="term" value="C:plasma membrane"/>
    <property type="evidence" value="ECO:0007669"/>
    <property type="project" value="UniProtKB-SubCell"/>
</dbReference>
<keyword evidence="3" id="KW-1003">Cell membrane</keyword>
<gene>
    <name evidence="9" type="ORF">HMPREF9087_1416</name>
</gene>
<dbReference type="SUPFAM" id="SSF103473">
    <property type="entry name" value="MFS general substrate transporter"/>
    <property type="match status" value="1"/>
</dbReference>
<evidence type="ECO:0000256" key="1">
    <source>
        <dbReference type="ARBA" id="ARBA00004651"/>
    </source>
</evidence>
<dbReference type="HOGENOM" id="CLU_001265_10_4_9"/>
<keyword evidence="6 7" id="KW-0472">Membrane</keyword>
<comment type="subcellular location">
    <subcellularLocation>
        <location evidence="1">Cell membrane</location>
        <topology evidence="1">Multi-pass membrane protein</topology>
    </subcellularLocation>
</comment>
<evidence type="ECO:0000313" key="10">
    <source>
        <dbReference type="Proteomes" id="UP000004835"/>
    </source>
</evidence>
<reference evidence="9 10" key="1">
    <citation type="submission" date="2011-01" db="EMBL/GenBank/DDBJ databases">
        <authorList>
            <person name="Muzny D."/>
            <person name="Qin X."/>
            <person name="Deng J."/>
            <person name="Jiang H."/>
            <person name="Liu Y."/>
            <person name="Qu J."/>
            <person name="Song X.-Z."/>
            <person name="Zhang L."/>
            <person name="Thornton R."/>
            <person name="Coyle M."/>
            <person name="Francisco L."/>
            <person name="Jackson L."/>
            <person name="Javaid M."/>
            <person name="Korchina V."/>
            <person name="Kovar C."/>
            <person name="Mata R."/>
            <person name="Mathew T."/>
            <person name="Ngo R."/>
            <person name="Nguyen L."/>
            <person name="Nguyen N."/>
            <person name="Okwuonu G."/>
            <person name="Ongeri F."/>
            <person name="Pham C."/>
            <person name="Simmons D."/>
            <person name="Wilczek-Boney K."/>
            <person name="Hale W."/>
            <person name="Jakkamsetti A."/>
            <person name="Pham P."/>
            <person name="Ruth R."/>
            <person name="San Lucas F."/>
            <person name="Warren J."/>
            <person name="Zhang J."/>
            <person name="Zhao Z."/>
            <person name="Zhou C."/>
            <person name="Zhu D."/>
            <person name="Lee S."/>
            <person name="Bess C."/>
            <person name="Blankenburg K."/>
            <person name="Forbes L."/>
            <person name="Fu Q."/>
            <person name="Gubbala S."/>
            <person name="Hirani K."/>
            <person name="Jayaseelan J.C."/>
            <person name="Lara F."/>
            <person name="Munidasa M."/>
            <person name="Palculict T."/>
            <person name="Patil S."/>
            <person name="Pu L.-L."/>
            <person name="Saada N."/>
            <person name="Tang L."/>
            <person name="Weissenberger G."/>
            <person name="Zhu Y."/>
            <person name="Hemphill L."/>
            <person name="Shang Y."/>
            <person name="Youmans B."/>
            <person name="Ayvaz T."/>
            <person name="Ross M."/>
            <person name="Santibanez J."/>
            <person name="Aqrawi P."/>
            <person name="Gross S."/>
            <person name="Joshi V."/>
            <person name="Fowler G."/>
            <person name="Nazareth L."/>
            <person name="Reid J."/>
            <person name="Worley K."/>
            <person name="Petrosino J."/>
            <person name="Highlander S."/>
            <person name="Gibbs R."/>
        </authorList>
    </citation>
    <scope>NUCLEOTIDE SEQUENCE [LARGE SCALE GENOMIC DNA]</scope>
    <source>
        <strain evidence="9 10">ATCC 12755</strain>
    </source>
</reference>
<dbReference type="PANTHER" id="PTHR43124">
    <property type="entry name" value="PURINE EFFLUX PUMP PBUE"/>
    <property type="match status" value="1"/>
</dbReference>
<evidence type="ECO:0000256" key="5">
    <source>
        <dbReference type="ARBA" id="ARBA00022989"/>
    </source>
</evidence>
<evidence type="ECO:0000256" key="6">
    <source>
        <dbReference type="ARBA" id="ARBA00023136"/>
    </source>
</evidence>
<feature type="transmembrane region" description="Helical" evidence="7">
    <location>
        <begin position="158"/>
        <end position="179"/>
    </location>
</feature>
<dbReference type="InterPro" id="IPR020846">
    <property type="entry name" value="MFS_dom"/>
</dbReference>
<evidence type="ECO:0000256" key="2">
    <source>
        <dbReference type="ARBA" id="ARBA00022448"/>
    </source>
</evidence>
<feature type="transmembrane region" description="Helical" evidence="7">
    <location>
        <begin position="294"/>
        <end position="311"/>
    </location>
</feature>
<keyword evidence="5 7" id="KW-1133">Transmembrane helix</keyword>
<feature type="transmembrane region" description="Helical" evidence="7">
    <location>
        <begin position="63"/>
        <end position="82"/>
    </location>
</feature>
<dbReference type="Pfam" id="PF07690">
    <property type="entry name" value="MFS_1"/>
    <property type="match status" value="1"/>
</dbReference>
<feature type="transmembrane region" description="Helical" evidence="7">
    <location>
        <begin position="125"/>
        <end position="146"/>
    </location>
</feature>
<evidence type="ECO:0000256" key="4">
    <source>
        <dbReference type="ARBA" id="ARBA00022692"/>
    </source>
</evidence>
<dbReference type="Gene3D" id="1.20.1250.20">
    <property type="entry name" value="MFS general substrate transporter like domains"/>
    <property type="match status" value="1"/>
</dbReference>
<dbReference type="EMBL" id="AEWT01000010">
    <property type="protein sequence ID" value="EGC70028.1"/>
    <property type="molecule type" value="Genomic_DNA"/>
</dbReference>
<dbReference type="PROSITE" id="PS50850">
    <property type="entry name" value="MFS"/>
    <property type="match status" value="1"/>
</dbReference>
<feature type="transmembrane region" description="Helical" evidence="7">
    <location>
        <begin position="317"/>
        <end position="337"/>
    </location>
</feature>
<keyword evidence="2" id="KW-0813">Transport</keyword>
<feature type="transmembrane region" description="Helical" evidence="7">
    <location>
        <begin position="231"/>
        <end position="249"/>
    </location>
</feature>
<dbReference type="Proteomes" id="UP000004835">
    <property type="component" value="Unassembled WGS sequence"/>
</dbReference>
<name>F0EIX8_ENTCA</name>
<keyword evidence="4 7" id="KW-0812">Transmembrane</keyword>